<name>W5RHM5_URAGA</name>
<keyword evidence="9 12" id="KW-0496">Mitochondrion</keyword>
<evidence type="ECO:0000256" key="2">
    <source>
        <dbReference type="ARBA" id="ARBA00008892"/>
    </source>
</evidence>
<evidence type="ECO:0000256" key="11">
    <source>
        <dbReference type="ARBA" id="ARBA00023310"/>
    </source>
</evidence>
<dbReference type="GO" id="GO:0045259">
    <property type="term" value="C:proton-transporting ATP synthase complex"/>
    <property type="evidence" value="ECO:0007669"/>
    <property type="project" value="UniProtKB-KW"/>
</dbReference>
<organism evidence="14">
    <name type="scientific">Uraeotyphlus gansi</name>
    <name type="common">Gansi caecilian</name>
    <dbReference type="NCBI Taxonomy" id="1415582"/>
    <lineage>
        <taxon>Eukaryota</taxon>
        <taxon>Metazoa</taxon>
        <taxon>Chordata</taxon>
        <taxon>Craniata</taxon>
        <taxon>Vertebrata</taxon>
        <taxon>Euteleostomi</taxon>
        <taxon>Amphibia</taxon>
        <taxon>Gymnophiona</taxon>
        <taxon>Ichthyophiidae</taxon>
        <taxon>Uraeotyphlus</taxon>
    </lineage>
</organism>
<evidence type="ECO:0000256" key="8">
    <source>
        <dbReference type="ARBA" id="ARBA00023065"/>
    </source>
</evidence>
<dbReference type="GO" id="GO:0015078">
    <property type="term" value="F:proton transmembrane transporter activity"/>
    <property type="evidence" value="ECO:0007669"/>
    <property type="project" value="InterPro"/>
</dbReference>
<dbReference type="CTD" id="4509"/>
<comment type="subcellular location">
    <subcellularLocation>
        <location evidence="1 12">Mitochondrion membrane</location>
        <topology evidence="1 12">Single-pass membrane protein</topology>
    </subcellularLocation>
</comment>
<keyword evidence="11" id="KW-0066">ATP synthesis</keyword>
<dbReference type="PANTHER" id="PTHR39937:SF1">
    <property type="entry name" value="ATP SYNTHASE PROTEIN 8"/>
    <property type="match status" value="1"/>
</dbReference>
<gene>
    <name evidence="14" type="primary">ATP8</name>
</gene>
<evidence type="ECO:0000256" key="9">
    <source>
        <dbReference type="ARBA" id="ARBA00023128"/>
    </source>
</evidence>
<evidence type="ECO:0000256" key="7">
    <source>
        <dbReference type="ARBA" id="ARBA00022989"/>
    </source>
</evidence>
<keyword evidence="5 12" id="KW-0812">Transmembrane</keyword>
<dbReference type="EMBL" id="KF540164">
    <property type="protein sequence ID" value="AGZ19124.1"/>
    <property type="molecule type" value="Genomic_DNA"/>
</dbReference>
<dbReference type="InterPro" id="IPR050635">
    <property type="entry name" value="ATPase_protein_8"/>
</dbReference>
<comment type="similarity">
    <text evidence="2 12">Belongs to the ATPase protein 8 family.</text>
</comment>
<keyword evidence="8 12" id="KW-0406">Ion transport</keyword>
<sequence>MPQLYPHPWFLTLILTWTVFMLILMTKTTKHQPTNNISPETLTMTSTTWNWPWH</sequence>
<dbReference type="AlphaFoldDB" id="W5RHM5"/>
<dbReference type="GeneID" id="18490243"/>
<geneLocation type="mitochondrion" evidence="14"/>
<keyword evidence="6 12" id="KW-0375">Hydrogen ion transport</keyword>
<accession>W5RHM5</accession>
<dbReference type="PANTHER" id="PTHR39937">
    <property type="entry name" value="ATP SYNTHASE PROTEIN 8"/>
    <property type="match status" value="1"/>
</dbReference>
<protein>
    <recommendedName>
        <fullName evidence="12">ATP synthase complex subunit 8</fullName>
    </recommendedName>
</protein>
<keyword evidence="10 13" id="KW-0472">Membrane</keyword>
<evidence type="ECO:0000256" key="1">
    <source>
        <dbReference type="ARBA" id="ARBA00004304"/>
    </source>
</evidence>
<proteinExistence type="inferred from homology"/>
<evidence type="ECO:0000313" key="14">
    <source>
        <dbReference type="EMBL" id="AGZ19124.1"/>
    </source>
</evidence>
<evidence type="ECO:0000256" key="5">
    <source>
        <dbReference type="ARBA" id="ARBA00022692"/>
    </source>
</evidence>
<evidence type="ECO:0000256" key="12">
    <source>
        <dbReference type="RuleBase" id="RU003661"/>
    </source>
</evidence>
<dbReference type="GO" id="GO:0031966">
    <property type="term" value="C:mitochondrial membrane"/>
    <property type="evidence" value="ECO:0007669"/>
    <property type="project" value="UniProtKB-SubCell"/>
</dbReference>
<evidence type="ECO:0000256" key="13">
    <source>
        <dbReference type="SAM" id="Phobius"/>
    </source>
</evidence>
<keyword evidence="7 13" id="KW-1133">Transmembrane helix</keyword>
<dbReference type="Pfam" id="PF00895">
    <property type="entry name" value="ATP-synt_8"/>
    <property type="match status" value="1"/>
</dbReference>
<keyword evidence="3 12" id="KW-0813">Transport</keyword>
<evidence type="ECO:0000256" key="6">
    <source>
        <dbReference type="ARBA" id="ARBA00022781"/>
    </source>
</evidence>
<evidence type="ECO:0000256" key="10">
    <source>
        <dbReference type="ARBA" id="ARBA00023136"/>
    </source>
</evidence>
<feature type="transmembrane region" description="Helical" evidence="13">
    <location>
        <begin position="6"/>
        <end position="25"/>
    </location>
</feature>
<dbReference type="GO" id="GO:0015986">
    <property type="term" value="P:proton motive force-driven ATP synthesis"/>
    <property type="evidence" value="ECO:0007669"/>
    <property type="project" value="InterPro"/>
</dbReference>
<evidence type="ECO:0000256" key="3">
    <source>
        <dbReference type="ARBA" id="ARBA00022448"/>
    </source>
</evidence>
<keyword evidence="4 12" id="KW-0138">CF(0)</keyword>
<dbReference type="RefSeq" id="YP_009003630.1">
    <property type="nucleotide sequence ID" value="NC_023519.1"/>
</dbReference>
<reference evidence="14" key="1">
    <citation type="journal article" date="2014" name="Mol. Phylogenet. Evol.">
        <title>Life-history evolution and mitogenomic phylogeny of caecilian amphibians.</title>
        <authorList>
            <person name="San Mauro D."/>
            <person name="Gower D.J."/>
            <person name="Muller H."/>
            <person name="Loader S.P."/>
            <person name="Zardoya R."/>
            <person name="Nussbaum R.A."/>
            <person name="Wilkinson M."/>
        </authorList>
    </citation>
    <scope>NUCLEOTIDE SEQUENCE</scope>
</reference>
<dbReference type="InterPro" id="IPR001421">
    <property type="entry name" value="ATP8_metazoa"/>
</dbReference>
<evidence type="ECO:0000256" key="4">
    <source>
        <dbReference type="ARBA" id="ARBA00022547"/>
    </source>
</evidence>